<dbReference type="EMBL" id="AEUV02000002">
    <property type="protein sequence ID" value="EHI75090.1"/>
    <property type="molecule type" value="Genomic_DNA"/>
</dbReference>
<dbReference type="CDD" id="cd07516">
    <property type="entry name" value="HAD_Pase"/>
    <property type="match status" value="1"/>
</dbReference>
<keyword evidence="2" id="KW-1185">Reference proteome</keyword>
<dbReference type="PANTHER" id="PTHR10000:SF8">
    <property type="entry name" value="HAD SUPERFAMILY HYDROLASE-LIKE, TYPE 3"/>
    <property type="match status" value="1"/>
</dbReference>
<dbReference type="InterPro" id="IPR023214">
    <property type="entry name" value="HAD_sf"/>
</dbReference>
<dbReference type="PANTHER" id="PTHR10000">
    <property type="entry name" value="PHOSPHOSERINE PHOSPHATASE"/>
    <property type="match status" value="1"/>
</dbReference>
<dbReference type="AlphaFoldDB" id="G5JNK8"/>
<organism evidence="1 2">
    <name type="scientific">Streptococcus criceti HS-6</name>
    <dbReference type="NCBI Taxonomy" id="873449"/>
    <lineage>
        <taxon>Bacteria</taxon>
        <taxon>Bacillati</taxon>
        <taxon>Bacillota</taxon>
        <taxon>Bacilli</taxon>
        <taxon>Lactobacillales</taxon>
        <taxon>Streptococcaceae</taxon>
        <taxon>Streptococcus</taxon>
    </lineage>
</organism>
<dbReference type="PROSITE" id="PS01229">
    <property type="entry name" value="COF_2"/>
    <property type="match status" value="1"/>
</dbReference>
<dbReference type="GO" id="GO:0000287">
    <property type="term" value="F:magnesium ion binding"/>
    <property type="evidence" value="ECO:0007669"/>
    <property type="project" value="TreeGrafter"/>
</dbReference>
<dbReference type="InterPro" id="IPR006379">
    <property type="entry name" value="HAD-SF_hydro_IIB"/>
</dbReference>
<dbReference type="Proteomes" id="UP000004322">
    <property type="component" value="Unassembled WGS sequence"/>
</dbReference>
<dbReference type="RefSeq" id="WP_004229132.1">
    <property type="nucleotide sequence ID" value="NZ_AEUV02000002.1"/>
</dbReference>
<proteinExistence type="predicted"/>
<name>G5JNK8_STRCG</name>
<dbReference type="Pfam" id="PF08282">
    <property type="entry name" value="Hydrolase_3"/>
    <property type="match status" value="1"/>
</dbReference>
<sequence>MRVRRIFSDMDGTLLNTKGDVSSGNAELMRQAGIPVTLVSARAPIEMKTAIDSLGLTGTQIGFNGGLIYRYKDNQVQVIREQAMETKDVRTILAYLYEHFPNLCQSYYDKDSWYSFKEDKGTRYETSITHQDVTLLDRQAYLNPVHPVFKIMLLTFDPSEMLVLKEKLAELPLKAASIQQSGPLHLEITHELAKKSSGLDYVMAAEGLTKKDLACFGDGHNDLPMFSRVGTSIAMANATDDIKAKATYITKSNDEDGVGRGIWEYLMDSDGK</sequence>
<evidence type="ECO:0000313" key="2">
    <source>
        <dbReference type="Proteomes" id="UP000004322"/>
    </source>
</evidence>
<dbReference type="SUPFAM" id="SSF56784">
    <property type="entry name" value="HAD-like"/>
    <property type="match status" value="1"/>
</dbReference>
<dbReference type="InterPro" id="IPR036412">
    <property type="entry name" value="HAD-like_sf"/>
</dbReference>
<comment type="caution">
    <text evidence="1">The sequence shown here is derived from an EMBL/GenBank/DDBJ whole genome shotgun (WGS) entry which is preliminary data.</text>
</comment>
<dbReference type="OrthoDB" id="9790031at2"/>
<dbReference type="Gene3D" id="3.40.50.1000">
    <property type="entry name" value="HAD superfamily/HAD-like"/>
    <property type="match status" value="1"/>
</dbReference>
<dbReference type="GO" id="GO:0016791">
    <property type="term" value="F:phosphatase activity"/>
    <property type="evidence" value="ECO:0007669"/>
    <property type="project" value="UniProtKB-ARBA"/>
</dbReference>
<accession>G5JNK8</accession>
<dbReference type="SFLD" id="SFLDG01140">
    <property type="entry name" value="C2.B:_Phosphomannomutase_and_P"/>
    <property type="match status" value="1"/>
</dbReference>
<protein>
    <submittedName>
        <fullName evidence="1">Hydrolase, haloacid dehalogenase-like family protein</fullName>
    </submittedName>
</protein>
<dbReference type="InterPro" id="IPR000150">
    <property type="entry name" value="Cof"/>
</dbReference>
<dbReference type="GO" id="GO:0005829">
    <property type="term" value="C:cytosol"/>
    <property type="evidence" value="ECO:0007669"/>
    <property type="project" value="TreeGrafter"/>
</dbReference>
<dbReference type="Gene3D" id="3.30.1240.10">
    <property type="match status" value="1"/>
</dbReference>
<dbReference type="NCBIfam" id="TIGR00099">
    <property type="entry name" value="Cof-subfamily"/>
    <property type="match status" value="1"/>
</dbReference>
<dbReference type="NCBIfam" id="TIGR01484">
    <property type="entry name" value="HAD-SF-IIB"/>
    <property type="match status" value="1"/>
</dbReference>
<dbReference type="eggNOG" id="COG0561">
    <property type="taxonomic scope" value="Bacteria"/>
</dbReference>
<dbReference type="STRING" id="873449.STRCR_1463"/>
<reference evidence="1" key="1">
    <citation type="submission" date="2011-07" db="EMBL/GenBank/DDBJ databases">
        <authorList>
            <person name="Stanhope M.J."/>
            <person name="Durkin A.S."/>
            <person name="Hostetler J."/>
            <person name="Kim M."/>
            <person name="Radune D."/>
            <person name="Singh I."/>
            <person name="Town C.D."/>
        </authorList>
    </citation>
    <scope>NUCLEOTIDE SEQUENCE [LARGE SCALE GENOMIC DNA]</scope>
    <source>
        <strain evidence="1">HS-6</strain>
    </source>
</reference>
<evidence type="ECO:0000313" key="1">
    <source>
        <dbReference type="EMBL" id="EHI75090.1"/>
    </source>
</evidence>
<dbReference type="SFLD" id="SFLDS00003">
    <property type="entry name" value="Haloacid_Dehalogenase"/>
    <property type="match status" value="1"/>
</dbReference>
<gene>
    <name evidence="1" type="ORF">STRCR_1463</name>
</gene>